<proteinExistence type="predicted"/>
<keyword evidence="2" id="KW-1133">Transmembrane helix</keyword>
<keyword evidence="2" id="KW-0812">Transmembrane</keyword>
<evidence type="ECO:0000256" key="1">
    <source>
        <dbReference type="SAM" id="MobiDB-lite"/>
    </source>
</evidence>
<protein>
    <submittedName>
        <fullName evidence="3">Uncharacterized protein</fullName>
    </submittedName>
</protein>
<dbReference type="OrthoDB" id="9762302at2"/>
<dbReference type="EMBL" id="CP020370">
    <property type="protein sequence ID" value="AUB80804.1"/>
    <property type="molecule type" value="Genomic_DNA"/>
</dbReference>
<name>A0A2K8U5E4_9GAMM</name>
<organism evidence="3 4">
    <name type="scientific">Candidatus Thiodictyon syntrophicum</name>
    <dbReference type="NCBI Taxonomy" id="1166950"/>
    <lineage>
        <taxon>Bacteria</taxon>
        <taxon>Pseudomonadati</taxon>
        <taxon>Pseudomonadota</taxon>
        <taxon>Gammaproteobacteria</taxon>
        <taxon>Chromatiales</taxon>
        <taxon>Chromatiaceae</taxon>
        <taxon>Thiodictyon</taxon>
    </lineage>
</organism>
<dbReference type="Proteomes" id="UP000232638">
    <property type="component" value="Chromosome"/>
</dbReference>
<evidence type="ECO:0000313" key="3">
    <source>
        <dbReference type="EMBL" id="AUB80804.1"/>
    </source>
</evidence>
<sequence length="102" mass="10894">MAIEFDWDEDPGNPYYHQIGDTAATLNYPFALEVSRGAAATVIDLAGLMGVPAPPVWVLLVPGLVLLRRWSRPGIRRTSRGSGPGPGLPGPPGGRPGIRRRP</sequence>
<dbReference type="KEGG" id="tsy:THSYN_07450"/>
<keyword evidence="4" id="KW-1185">Reference proteome</keyword>
<evidence type="ECO:0000313" key="4">
    <source>
        <dbReference type="Proteomes" id="UP000232638"/>
    </source>
</evidence>
<feature type="region of interest" description="Disordered" evidence="1">
    <location>
        <begin position="75"/>
        <end position="102"/>
    </location>
</feature>
<dbReference type="RefSeq" id="WP_100918591.1">
    <property type="nucleotide sequence ID" value="NZ_CP020370.1"/>
</dbReference>
<dbReference type="AlphaFoldDB" id="A0A2K8U5E4"/>
<keyword evidence="2" id="KW-0472">Membrane</keyword>
<feature type="transmembrane region" description="Helical" evidence="2">
    <location>
        <begin position="45"/>
        <end position="67"/>
    </location>
</feature>
<accession>A0A2K8U5E4</accession>
<evidence type="ECO:0000256" key="2">
    <source>
        <dbReference type="SAM" id="Phobius"/>
    </source>
</evidence>
<gene>
    <name evidence="3" type="ORF">THSYN_07450</name>
</gene>
<reference evidence="3 4" key="1">
    <citation type="submission" date="2017-03" db="EMBL/GenBank/DDBJ databases">
        <title>Complete genome sequence of Candidatus 'Thiodictyon syntrophicum' sp. nov. strain Cad16T, a photolithoautotroph purple sulfur bacterium isolated from an alpine meromictic lake.</title>
        <authorList>
            <person name="Luedin S.M."/>
            <person name="Pothier J.F."/>
            <person name="Danza F."/>
            <person name="Storelli N."/>
            <person name="Wittwer M."/>
            <person name="Tonolla M."/>
        </authorList>
    </citation>
    <scope>NUCLEOTIDE SEQUENCE [LARGE SCALE GENOMIC DNA]</scope>
    <source>
        <strain evidence="3 4">Cad16T</strain>
    </source>
</reference>